<evidence type="ECO:0008006" key="6">
    <source>
        <dbReference type="Google" id="ProtNLM"/>
    </source>
</evidence>
<proteinExistence type="inferred from homology"/>
<dbReference type="Proteomes" id="UP001172673">
    <property type="component" value="Unassembled WGS sequence"/>
</dbReference>
<sequence>MAFGFSTTGDEIVDTFKDQVYGKTFLITGPTPGGIGAETALSLTRANPKHLILAGRSQQKIQPLIDQISKASPSVKISFVQLDLGSLQSVRNAAGEVKAIQAGDKIDVVILNAAVMACPYSLTADGIESQFGTNHLGHFLFGNLLLKEDLVRSRIVLVGSSASERKAEYAFAPLKDISYDHGKSYDPIQAYTFSKSCNNLYAKRLAKALKPNGITVLSLNPGSIATNLQGHMTAEVRSIAIEAAKKENPDFEIPERKTLQQGASTQLRAALDPSLEPESGAYLDHCQVKQPAVHAGHGAFEDEVWEVSEQLVGEQFAF</sequence>
<evidence type="ECO:0000256" key="3">
    <source>
        <dbReference type="ARBA" id="ARBA00023002"/>
    </source>
</evidence>
<dbReference type="InterPro" id="IPR036291">
    <property type="entry name" value="NAD(P)-bd_dom_sf"/>
</dbReference>
<evidence type="ECO:0000313" key="5">
    <source>
        <dbReference type="Proteomes" id="UP001172673"/>
    </source>
</evidence>
<dbReference type="SUPFAM" id="SSF51735">
    <property type="entry name" value="NAD(P)-binding Rossmann-fold domains"/>
    <property type="match status" value="1"/>
</dbReference>
<dbReference type="EMBL" id="JAPDRK010000004">
    <property type="protein sequence ID" value="KAJ9613410.1"/>
    <property type="molecule type" value="Genomic_DNA"/>
</dbReference>
<protein>
    <recommendedName>
        <fullName evidence="6">NAD(P)-binding protein</fullName>
    </recommendedName>
</protein>
<comment type="caution">
    <text evidence="4">The sequence shown here is derived from an EMBL/GenBank/DDBJ whole genome shotgun (WGS) entry which is preliminary data.</text>
</comment>
<keyword evidence="3" id="KW-0560">Oxidoreductase</keyword>
<name>A0AA38XH75_9EURO</name>
<comment type="similarity">
    <text evidence="1">Belongs to the short-chain dehydrogenases/reductases (SDR) family.</text>
</comment>
<accession>A0AA38XH75</accession>
<dbReference type="AlphaFoldDB" id="A0AA38XH75"/>
<dbReference type="GO" id="GO:0016491">
    <property type="term" value="F:oxidoreductase activity"/>
    <property type="evidence" value="ECO:0007669"/>
    <property type="project" value="UniProtKB-KW"/>
</dbReference>
<gene>
    <name evidence="4" type="ORF">H2200_003352</name>
</gene>
<dbReference type="InterPro" id="IPR002347">
    <property type="entry name" value="SDR_fam"/>
</dbReference>
<dbReference type="Pfam" id="PF00106">
    <property type="entry name" value="adh_short"/>
    <property type="match status" value="1"/>
</dbReference>
<keyword evidence="5" id="KW-1185">Reference proteome</keyword>
<evidence type="ECO:0000313" key="4">
    <source>
        <dbReference type="EMBL" id="KAJ9613410.1"/>
    </source>
</evidence>
<dbReference type="Gene3D" id="3.40.50.720">
    <property type="entry name" value="NAD(P)-binding Rossmann-like Domain"/>
    <property type="match status" value="1"/>
</dbReference>
<evidence type="ECO:0000256" key="1">
    <source>
        <dbReference type="ARBA" id="ARBA00006484"/>
    </source>
</evidence>
<dbReference type="PANTHER" id="PTHR24320:SF283">
    <property type="entry name" value="RETINOL DEHYDROGENASE 11"/>
    <property type="match status" value="1"/>
</dbReference>
<reference evidence="4" key="1">
    <citation type="submission" date="2022-10" db="EMBL/GenBank/DDBJ databases">
        <title>Culturing micro-colonial fungi from biological soil crusts in the Mojave desert and describing Neophaeococcomyces mojavensis, and introducing the new genera and species Taxawa tesnikishii.</title>
        <authorList>
            <person name="Kurbessoian T."/>
            <person name="Stajich J.E."/>
        </authorList>
    </citation>
    <scope>NUCLEOTIDE SEQUENCE</scope>
    <source>
        <strain evidence="4">TK_41</strain>
    </source>
</reference>
<evidence type="ECO:0000256" key="2">
    <source>
        <dbReference type="ARBA" id="ARBA00022857"/>
    </source>
</evidence>
<keyword evidence="2" id="KW-0521">NADP</keyword>
<organism evidence="4 5">
    <name type="scientific">Cladophialophora chaetospira</name>
    <dbReference type="NCBI Taxonomy" id="386627"/>
    <lineage>
        <taxon>Eukaryota</taxon>
        <taxon>Fungi</taxon>
        <taxon>Dikarya</taxon>
        <taxon>Ascomycota</taxon>
        <taxon>Pezizomycotina</taxon>
        <taxon>Eurotiomycetes</taxon>
        <taxon>Chaetothyriomycetidae</taxon>
        <taxon>Chaetothyriales</taxon>
        <taxon>Herpotrichiellaceae</taxon>
        <taxon>Cladophialophora</taxon>
    </lineage>
</organism>
<dbReference type="PANTHER" id="PTHR24320">
    <property type="entry name" value="RETINOL DEHYDROGENASE"/>
    <property type="match status" value="1"/>
</dbReference>